<evidence type="ECO:0000313" key="2">
    <source>
        <dbReference type="EMBL" id="KAK0457262.1"/>
    </source>
</evidence>
<dbReference type="EMBL" id="JAUEPS010000022">
    <property type="protein sequence ID" value="KAK0457262.1"/>
    <property type="molecule type" value="Genomic_DNA"/>
</dbReference>
<reference evidence="2" key="1">
    <citation type="submission" date="2023-06" db="EMBL/GenBank/DDBJ databases">
        <authorList>
            <consortium name="Lawrence Berkeley National Laboratory"/>
            <person name="Ahrendt S."/>
            <person name="Sahu N."/>
            <person name="Indic B."/>
            <person name="Wong-Bajracharya J."/>
            <person name="Merenyi Z."/>
            <person name="Ke H.-M."/>
            <person name="Monk M."/>
            <person name="Kocsube S."/>
            <person name="Drula E."/>
            <person name="Lipzen A."/>
            <person name="Balint B."/>
            <person name="Henrissat B."/>
            <person name="Andreopoulos B."/>
            <person name="Martin F.M."/>
            <person name="Harder C.B."/>
            <person name="Rigling D."/>
            <person name="Ford K.L."/>
            <person name="Foster G.D."/>
            <person name="Pangilinan J."/>
            <person name="Papanicolaou A."/>
            <person name="Barry K."/>
            <person name="LaButti K."/>
            <person name="Viragh M."/>
            <person name="Koriabine M."/>
            <person name="Yan M."/>
            <person name="Riley R."/>
            <person name="Champramary S."/>
            <person name="Plett K.L."/>
            <person name="Tsai I.J."/>
            <person name="Slot J."/>
            <person name="Sipos G."/>
            <person name="Plett J."/>
            <person name="Nagy L.G."/>
            <person name="Grigoriev I.V."/>
        </authorList>
    </citation>
    <scope>NUCLEOTIDE SEQUENCE</scope>
    <source>
        <strain evidence="2">CCBAS 213</strain>
    </source>
</reference>
<dbReference type="AlphaFoldDB" id="A0AA39N450"/>
<comment type="caution">
    <text evidence="2">The sequence shown here is derived from an EMBL/GenBank/DDBJ whole genome shotgun (WGS) entry which is preliminary data.</text>
</comment>
<accession>A0AA39N450</accession>
<feature type="region of interest" description="Disordered" evidence="1">
    <location>
        <begin position="377"/>
        <end position="396"/>
    </location>
</feature>
<organism evidence="2 3">
    <name type="scientific">Armillaria tabescens</name>
    <name type="common">Ringless honey mushroom</name>
    <name type="synonym">Agaricus tabescens</name>
    <dbReference type="NCBI Taxonomy" id="1929756"/>
    <lineage>
        <taxon>Eukaryota</taxon>
        <taxon>Fungi</taxon>
        <taxon>Dikarya</taxon>
        <taxon>Basidiomycota</taxon>
        <taxon>Agaricomycotina</taxon>
        <taxon>Agaricomycetes</taxon>
        <taxon>Agaricomycetidae</taxon>
        <taxon>Agaricales</taxon>
        <taxon>Marasmiineae</taxon>
        <taxon>Physalacriaceae</taxon>
        <taxon>Desarmillaria</taxon>
    </lineage>
</organism>
<evidence type="ECO:0000256" key="1">
    <source>
        <dbReference type="SAM" id="MobiDB-lite"/>
    </source>
</evidence>
<gene>
    <name evidence="2" type="ORF">EV420DRAFT_1748784</name>
</gene>
<feature type="compositionally biased region" description="Polar residues" evidence="1">
    <location>
        <begin position="31"/>
        <end position="40"/>
    </location>
</feature>
<dbReference type="Proteomes" id="UP001175211">
    <property type="component" value="Unassembled WGS sequence"/>
</dbReference>
<feature type="region of interest" description="Disordered" evidence="1">
    <location>
        <begin position="28"/>
        <end position="68"/>
    </location>
</feature>
<protein>
    <submittedName>
        <fullName evidence="2">Uncharacterized protein</fullName>
    </submittedName>
</protein>
<proteinExistence type="predicted"/>
<dbReference type="GeneID" id="85363811"/>
<dbReference type="RefSeq" id="XP_060329577.1">
    <property type="nucleotide sequence ID" value="XM_060480263.1"/>
</dbReference>
<name>A0AA39N450_ARMTA</name>
<feature type="compositionally biased region" description="Pro residues" evidence="1">
    <location>
        <begin position="386"/>
        <end position="396"/>
    </location>
</feature>
<feature type="compositionally biased region" description="Polar residues" evidence="1">
    <location>
        <begin position="54"/>
        <end position="64"/>
    </location>
</feature>
<keyword evidence="3" id="KW-1185">Reference proteome</keyword>
<sequence length="471" mass="52545">MGESASDIDRELIQGMISDAPGAAAKFKVSTPLTVASNNTSKRKRSIQAGASDEQPSAKQSRSASETDDEAFEFVNYVYIRKKDPPKARKPTSQSNGKINYDLYIEKGPFKFTSNKSFEDYITAIATTLQCHRSKLILDELKYKQKVPQTLQIHSLTSELAFTALVEEMRAAKTVNKRIMYVFSPAPMRPASDEAWWTTTNEDGQESVPSGFDFSQLEWQGTEDSIATQKKKFDEAVRPLIVKLEEKFPVDNFPTLFPGRRVYKNTAGYYFDLDPGALSSWASHWARGTASEDAPPNNAYFDAKKCLHPPKTPPAHADAAKQANNTAPMPIPTPAVPTISDVPFGGNLLEYFLLQQQQQQQQHQQFQQMLQLQMLQNSRSSLSRPPSIPSAPPSPAKMPVVSLEAFCAHYGVNDTDHDRLQELGYTPGNKDIKTLERVDWTGVGFPALSWCSILAKHDAFIKDAKLGLWME</sequence>
<evidence type="ECO:0000313" key="3">
    <source>
        <dbReference type="Proteomes" id="UP001175211"/>
    </source>
</evidence>